<gene>
    <name evidence="1" type="ORF">CRV2_00003289</name>
</gene>
<name>A0ACA9TLN2_BIOOC</name>
<dbReference type="EMBL" id="CADEHS020000005">
    <property type="protein sequence ID" value="CAG9941854.1"/>
    <property type="molecule type" value="Genomic_DNA"/>
</dbReference>
<dbReference type="Proteomes" id="UP000836387">
    <property type="component" value="Unassembled WGS sequence"/>
</dbReference>
<keyword evidence="2" id="KW-1185">Reference proteome</keyword>
<comment type="caution">
    <text evidence="1">The sequence shown here is derived from an EMBL/GenBank/DDBJ whole genome shotgun (WGS) entry which is preliminary data.</text>
</comment>
<organism evidence="1 2">
    <name type="scientific">Clonostachys rosea f. rosea IK726</name>
    <dbReference type="NCBI Taxonomy" id="1349383"/>
    <lineage>
        <taxon>Eukaryota</taxon>
        <taxon>Fungi</taxon>
        <taxon>Dikarya</taxon>
        <taxon>Ascomycota</taxon>
        <taxon>Pezizomycotina</taxon>
        <taxon>Sordariomycetes</taxon>
        <taxon>Hypocreomycetidae</taxon>
        <taxon>Hypocreales</taxon>
        <taxon>Bionectriaceae</taxon>
        <taxon>Clonostachys</taxon>
    </lineage>
</organism>
<proteinExistence type="predicted"/>
<reference evidence="1" key="2">
    <citation type="submission" date="2021-10" db="EMBL/GenBank/DDBJ databases">
        <authorList>
            <person name="Piombo E."/>
        </authorList>
    </citation>
    <scope>NUCLEOTIDE SEQUENCE</scope>
</reference>
<evidence type="ECO:0000313" key="1">
    <source>
        <dbReference type="EMBL" id="CAG9941854.1"/>
    </source>
</evidence>
<sequence>MGSQETSSSGGTFDIVDPASPIQDFGCYITIKNDSKQDLLLDTFGIIGQWGEWPIGQPVNTIKAWASETVHLSDKAGPGGSEGWVEYEVRVNRQTERFRIEFDCPQLAWSDNKVRYSRSTDDILIDVGWYGAKGHPLRCTVTVTLHENASIANDSTPTATDKTAVGNNDAVRANFEIGFKAPLGVFKSTPIHECIGIAAFINSNFEPAFAKGTIPNNLSAEQWEFFRGVIWPDDPRCLLFNDRQHDNRDYGKGVEWLKEFKFGEPWTMTRRSHFGNLQFLHSMGSAVGEKPEVTREKLLMWMGVMYQLSLGQDGVSENDSVTKHLPESLFPRSEWASVSLRALLVATTPSYRLTDVRRRALGVCLHIIQDSYAVSHTKRHLRNPEDLLSRDGNGYMHFQPGTHGDWGDVLCFHTYVGQSEWRHKHYDSMPEGYGEPSPRDLSTFDPIIGARSAIEGCRILIDFFIDNTPWRKVKAELEGSVFKLHPDAIPSDSDVDSQTQTSPGETATDGNRDDDVEYWAGHERKLLALGVSGDGVASSSLRLGGRMIAYNIRSVCMLTLAVVLGFVAAHSSPTIVIRGCSYKNG</sequence>
<reference evidence="1" key="1">
    <citation type="submission" date="2020-04" db="EMBL/GenBank/DDBJ databases">
        <authorList>
            <person name="Broberg M."/>
        </authorList>
    </citation>
    <scope>NUCLEOTIDE SEQUENCE</scope>
</reference>
<accession>A0ACA9TLN2</accession>
<protein>
    <submittedName>
        <fullName evidence="1">Uncharacterized protein</fullName>
    </submittedName>
</protein>
<evidence type="ECO:0000313" key="2">
    <source>
        <dbReference type="Proteomes" id="UP000836387"/>
    </source>
</evidence>